<dbReference type="AlphaFoldDB" id="A0A433ZYD7"/>
<evidence type="ECO:0000313" key="1">
    <source>
        <dbReference type="EMBL" id="RUT67129.1"/>
    </source>
</evidence>
<sequence length="62" mass="7409">MNIKPCYSETDFFCHRNYVSKQVTDFLSGIVKRKKKNNMMMLFLLFVRSDISATKKFIAEMY</sequence>
<dbReference type="Proteomes" id="UP000286908">
    <property type="component" value="Unassembled WGS sequence"/>
</dbReference>
<protein>
    <submittedName>
        <fullName evidence="1">Uncharacterized protein</fullName>
    </submittedName>
</protein>
<proteinExistence type="predicted"/>
<evidence type="ECO:0000313" key="2">
    <source>
        <dbReference type="Proteomes" id="UP000286908"/>
    </source>
</evidence>
<gene>
    <name evidence="1" type="ORF">CKG00_12685</name>
</gene>
<comment type="caution">
    <text evidence="1">The sequence shown here is derived from an EMBL/GenBank/DDBJ whole genome shotgun (WGS) entry which is preliminary data.</text>
</comment>
<dbReference type="EMBL" id="NRQY01000001">
    <property type="protein sequence ID" value="RUT67129.1"/>
    <property type="molecule type" value="Genomic_DNA"/>
</dbReference>
<accession>A0A433ZYD7</accession>
<organism evidence="1 2">
    <name type="scientific">Morganella morganii</name>
    <name type="common">Proteus morganii</name>
    <dbReference type="NCBI Taxonomy" id="582"/>
    <lineage>
        <taxon>Bacteria</taxon>
        <taxon>Pseudomonadati</taxon>
        <taxon>Pseudomonadota</taxon>
        <taxon>Gammaproteobacteria</taxon>
        <taxon>Enterobacterales</taxon>
        <taxon>Morganellaceae</taxon>
        <taxon>Morganella</taxon>
    </lineage>
</organism>
<reference evidence="1 2" key="1">
    <citation type="submission" date="2017-08" db="EMBL/GenBank/DDBJ databases">
        <title>Draft genome sequence of pheromone producing symbiont Morganella morganii, of the female New Zealand grass grub Costelytra giveni.</title>
        <authorList>
            <person name="Laugraud A."/>
            <person name="Young S.D."/>
            <person name="Hurst M.H."/>
        </authorList>
    </citation>
    <scope>NUCLEOTIDE SEQUENCE [LARGE SCALE GENOMIC DNA]</scope>
    <source>
        <strain evidence="1 2">MMsCG</strain>
    </source>
</reference>
<name>A0A433ZYD7_MORMO</name>